<reference evidence="1" key="1">
    <citation type="submission" date="2021-06" db="EMBL/GenBank/DDBJ databases">
        <authorList>
            <person name="Hodson N. C."/>
            <person name="Mongue J. A."/>
            <person name="Jaron S. K."/>
        </authorList>
    </citation>
    <scope>NUCLEOTIDE SEQUENCE</scope>
</reference>
<evidence type="ECO:0000313" key="1">
    <source>
        <dbReference type="EMBL" id="CAG7720281.1"/>
    </source>
</evidence>
<organism evidence="1 2">
    <name type="scientific">Allacma fusca</name>
    <dbReference type="NCBI Taxonomy" id="39272"/>
    <lineage>
        <taxon>Eukaryota</taxon>
        <taxon>Metazoa</taxon>
        <taxon>Ecdysozoa</taxon>
        <taxon>Arthropoda</taxon>
        <taxon>Hexapoda</taxon>
        <taxon>Collembola</taxon>
        <taxon>Symphypleona</taxon>
        <taxon>Sminthuridae</taxon>
        <taxon>Allacma</taxon>
    </lineage>
</organism>
<gene>
    <name evidence="1" type="ORF">AFUS01_LOCUS9567</name>
</gene>
<name>A0A8J2JI89_9HEXA</name>
<keyword evidence="2" id="KW-1185">Reference proteome</keyword>
<dbReference type="AlphaFoldDB" id="A0A8J2JI89"/>
<dbReference type="Proteomes" id="UP000708208">
    <property type="component" value="Unassembled WGS sequence"/>
</dbReference>
<protein>
    <submittedName>
        <fullName evidence="1">Uncharacterized protein</fullName>
    </submittedName>
</protein>
<comment type="caution">
    <text evidence="1">The sequence shown here is derived from an EMBL/GenBank/DDBJ whole genome shotgun (WGS) entry which is preliminary data.</text>
</comment>
<proteinExistence type="predicted"/>
<accession>A0A8J2JI89</accession>
<dbReference type="EMBL" id="CAJVCH010069231">
    <property type="protein sequence ID" value="CAG7720281.1"/>
    <property type="molecule type" value="Genomic_DNA"/>
</dbReference>
<sequence>MHLRREAPEAFERKNLHSPHSFFSLAIEGSPYSGLWSKKLFLTPAEEIFSQFVRYNEVFLDLLSCLNIFRAQQRF</sequence>
<evidence type="ECO:0000313" key="2">
    <source>
        <dbReference type="Proteomes" id="UP000708208"/>
    </source>
</evidence>